<evidence type="ECO:0000313" key="1">
    <source>
        <dbReference type="EMBL" id="CAI8886592.1"/>
    </source>
</evidence>
<dbReference type="Proteomes" id="UP001158598">
    <property type="component" value="Chromosome"/>
</dbReference>
<accession>A0AA35UXM2</accession>
<organism evidence="1 2">
    <name type="scientific">Methylococcus capsulatus</name>
    <dbReference type="NCBI Taxonomy" id="414"/>
    <lineage>
        <taxon>Bacteria</taxon>
        <taxon>Pseudomonadati</taxon>
        <taxon>Pseudomonadota</taxon>
        <taxon>Gammaproteobacteria</taxon>
        <taxon>Methylococcales</taxon>
        <taxon>Methylococcaceae</taxon>
        <taxon>Methylococcus</taxon>
    </lineage>
</organism>
<dbReference type="RefSeq" id="WP_017365613.1">
    <property type="nucleotide sequence ID" value="NZ_CP079096.1"/>
</dbReference>
<protein>
    <submittedName>
        <fullName evidence="1">Uncharacterized protein</fullName>
    </submittedName>
</protein>
<gene>
    <name evidence="1" type="ORF">MCNOR_3172</name>
</gene>
<evidence type="ECO:0000313" key="2">
    <source>
        <dbReference type="Proteomes" id="UP001158598"/>
    </source>
</evidence>
<dbReference type="GeneID" id="88223718"/>
<dbReference type="EMBL" id="OX458332">
    <property type="protein sequence ID" value="CAI8886592.1"/>
    <property type="molecule type" value="Genomic_DNA"/>
</dbReference>
<proteinExistence type="predicted"/>
<dbReference type="AlphaFoldDB" id="A0AA35UXM2"/>
<sequence length="126" mass="13963">MIDTSLKLYSCLLLVLVSLLQGSVFATEYIYRDLMGNTLPPQKCSSRTEAEAAASDDYNLKKHARIFCESQGYGWHVEQRKSTGKLVCEECSEGGDNGRFRCHMEDVVVQCKRIKPGSVGLIPGQG</sequence>
<name>A0AA35UXM2_METCP</name>
<reference evidence="1" key="1">
    <citation type="submission" date="2023-03" db="EMBL/GenBank/DDBJ databases">
        <authorList>
            <person name="Pearce D."/>
        </authorList>
    </citation>
    <scope>NUCLEOTIDE SEQUENCE</scope>
    <source>
        <strain evidence="1">Mc</strain>
    </source>
</reference>